<organism evidence="3 4">
    <name type="scientific">Deefgea piscis</name>
    <dbReference type="NCBI Taxonomy" id="2739061"/>
    <lineage>
        <taxon>Bacteria</taxon>
        <taxon>Pseudomonadati</taxon>
        <taxon>Pseudomonadota</taxon>
        <taxon>Betaproteobacteria</taxon>
        <taxon>Neisseriales</taxon>
        <taxon>Chitinibacteraceae</taxon>
        <taxon>Deefgea</taxon>
    </lineage>
</organism>
<dbReference type="PANTHER" id="PTHR31377:SF0">
    <property type="entry name" value="AGMATINE DEIMINASE-RELATED"/>
    <property type="match status" value="1"/>
</dbReference>
<dbReference type="Pfam" id="PF04371">
    <property type="entry name" value="PAD_porph"/>
    <property type="match status" value="1"/>
</dbReference>
<reference evidence="3 4" key="1">
    <citation type="submission" date="2020-05" db="EMBL/GenBank/DDBJ databases">
        <title>Complete genome sequence of Deefgea sp. D17.</title>
        <authorList>
            <person name="Bae J.-W."/>
            <person name="Han J.E."/>
        </authorList>
    </citation>
    <scope>NUCLEOTIDE SEQUENCE [LARGE SCALE GENOMIC DNA]</scope>
    <source>
        <strain evidence="3 4">D17</strain>
    </source>
</reference>
<dbReference type="RefSeq" id="WP_173532820.1">
    <property type="nucleotide sequence ID" value="NZ_CP054143.1"/>
</dbReference>
<proteinExistence type="predicted"/>
<keyword evidence="4" id="KW-1185">Reference proteome</keyword>
<dbReference type="SUPFAM" id="SSF55909">
    <property type="entry name" value="Pentein"/>
    <property type="match status" value="1"/>
</dbReference>
<gene>
    <name evidence="3" type="ORF">HQN60_06135</name>
</gene>
<dbReference type="PANTHER" id="PTHR31377">
    <property type="entry name" value="AGMATINE DEIMINASE-RELATED"/>
    <property type="match status" value="1"/>
</dbReference>
<feature type="signal peptide" evidence="2">
    <location>
        <begin position="1"/>
        <end position="33"/>
    </location>
</feature>
<dbReference type="GO" id="GO:0004668">
    <property type="term" value="F:protein-arginine deiminase activity"/>
    <property type="evidence" value="ECO:0007669"/>
    <property type="project" value="InterPro"/>
</dbReference>
<feature type="chain" id="PRO_5026896111" evidence="2">
    <location>
        <begin position="34"/>
        <end position="369"/>
    </location>
</feature>
<keyword evidence="2" id="KW-0732">Signal</keyword>
<evidence type="ECO:0000313" key="4">
    <source>
        <dbReference type="Proteomes" id="UP000504844"/>
    </source>
</evidence>
<dbReference type="GO" id="GO:0047632">
    <property type="term" value="F:agmatine deiminase activity"/>
    <property type="evidence" value="ECO:0007669"/>
    <property type="project" value="TreeGrafter"/>
</dbReference>
<dbReference type="AlphaFoldDB" id="A0A6M8SSK7"/>
<accession>A0A6M8SSK7</accession>
<dbReference type="Gene3D" id="3.75.10.10">
    <property type="entry name" value="L-arginine/glycine Amidinotransferase, Chain A"/>
    <property type="match status" value="1"/>
</dbReference>
<dbReference type="InterPro" id="IPR006311">
    <property type="entry name" value="TAT_signal"/>
</dbReference>
<evidence type="ECO:0000256" key="2">
    <source>
        <dbReference type="SAM" id="SignalP"/>
    </source>
</evidence>
<dbReference type="InterPro" id="IPR019546">
    <property type="entry name" value="TAT_signal_bac_arc"/>
</dbReference>
<dbReference type="EMBL" id="CP054143">
    <property type="protein sequence ID" value="QKJ66316.1"/>
    <property type="molecule type" value="Genomic_DNA"/>
</dbReference>
<dbReference type="NCBIfam" id="TIGR01409">
    <property type="entry name" value="TAT_signal_seq"/>
    <property type="match status" value="1"/>
</dbReference>
<evidence type="ECO:0000313" key="3">
    <source>
        <dbReference type="EMBL" id="QKJ66316.1"/>
    </source>
</evidence>
<protein>
    <submittedName>
        <fullName evidence="3">Agmatine deiminase family protein</fullName>
    </submittedName>
</protein>
<name>A0A6M8SSK7_9NEIS</name>
<dbReference type="KEGG" id="dee:HQN60_06135"/>
<sequence length="369" mass="40181">MHPRRRFLKHTLGAAGSSLLLGAGISLPSVAHANSDTVWTMPDEAAAHRATWMAYGPQAAIWGPRLMHGARANLASIAKTIAQFEPVNMLVRAADYDIAAQQCGSSVQLIVQEIDDLWIRDTGAVFVKNQQHQIGAIDFHFNGWGNKQSHARDARVAAMMIHSTAVTALATRLVLEGGAIEVDGDGSAIITESCVINANRNPGVSKAHIETELKRLLGLSKIIWLPGIAGRDITDGHTDFYARFTEPGVVVAHIDHDPDSYDYAVTRRHLKILRAATDAKGRKLEVIELPGPNSIRQQFSNDEFTAGYINFYVCNHAVICPQFGDSKTDRNTRDTLRDLFPNRDVIQLNIDAIAAGGGGIHCATQQQIA</sequence>
<evidence type="ECO:0000256" key="1">
    <source>
        <dbReference type="ARBA" id="ARBA00022801"/>
    </source>
</evidence>
<dbReference type="GO" id="GO:0009446">
    <property type="term" value="P:putrescine biosynthetic process"/>
    <property type="evidence" value="ECO:0007669"/>
    <property type="project" value="InterPro"/>
</dbReference>
<dbReference type="InterPro" id="IPR007466">
    <property type="entry name" value="Peptidyl-Arg-deiminase_porph"/>
</dbReference>
<keyword evidence="1" id="KW-0378">Hydrolase</keyword>
<dbReference type="Proteomes" id="UP000504844">
    <property type="component" value="Chromosome"/>
</dbReference>
<dbReference type="PROSITE" id="PS51318">
    <property type="entry name" value="TAT"/>
    <property type="match status" value="1"/>
</dbReference>